<comment type="similarity">
    <text evidence="1">Belongs to the peptidase A1 family.</text>
</comment>
<organism evidence="4 5">
    <name type="scientific">Macrophomina phaseolina</name>
    <dbReference type="NCBI Taxonomy" id="35725"/>
    <lineage>
        <taxon>Eukaryota</taxon>
        <taxon>Fungi</taxon>
        <taxon>Dikarya</taxon>
        <taxon>Ascomycota</taxon>
        <taxon>Pezizomycotina</taxon>
        <taxon>Dothideomycetes</taxon>
        <taxon>Dothideomycetes incertae sedis</taxon>
        <taxon>Botryosphaeriales</taxon>
        <taxon>Botryosphaeriaceae</taxon>
        <taxon>Macrophomina</taxon>
    </lineage>
</organism>
<dbReference type="Gene3D" id="2.40.70.10">
    <property type="entry name" value="Acid Proteases"/>
    <property type="match status" value="2"/>
</dbReference>
<dbReference type="CDD" id="cd05471">
    <property type="entry name" value="pepsin_like"/>
    <property type="match status" value="1"/>
</dbReference>
<feature type="transmembrane region" description="Helical" evidence="2">
    <location>
        <begin position="423"/>
        <end position="444"/>
    </location>
</feature>
<comment type="caution">
    <text evidence="4">The sequence shown here is derived from an EMBL/GenBank/DDBJ whole genome shotgun (WGS) entry which is preliminary data.</text>
</comment>
<dbReference type="EMBL" id="JAGTJR010000002">
    <property type="protein sequence ID" value="KAH7063017.1"/>
    <property type="molecule type" value="Genomic_DNA"/>
</dbReference>
<evidence type="ECO:0000313" key="4">
    <source>
        <dbReference type="EMBL" id="KAH7063017.1"/>
    </source>
</evidence>
<gene>
    <name evidence="4" type="ORF">B0J12DRAFT_589676</name>
</gene>
<evidence type="ECO:0000256" key="2">
    <source>
        <dbReference type="SAM" id="Phobius"/>
    </source>
</evidence>
<evidence type="ECO:0000256" key="1">
    <source>
        <dbReference type="ARBA" id="ARBA00007447"/>
    </source>
</evidence>
<evidence type="ECO:0000313" key="5">
    <source>
        <dbReference type="Proteomes" id="UP000774617"/>
    </source>
</evidence>
<reference evidence="4 5" key="1">
    <citation type="journal article" date="2021" name="Nat. Commun.">
        <title>Genetic determinants of endophytism in the Arabidopsis root mycobiome.</title>
        <authorList>
            <person name="Mesny F."/>
            <person name="Miyauchi S."/>
            <person name="Thiergart T."/>
            <person name="Pickel B."/>
            <person name="Atanasova L."/>
            <person name="Karlsson M."/>
            <person name="Huettel B."/>
            <person name="Barry K.W."/>
            <person name="Haridas S."/>
            <person name="Chen C."/>
            <person name="Bauer D."/>
            <person name="Andreopoulos W."/>
            <person name="Pangilinan J."/>
            <person name="LaButti K."/>
            <person name="Riley R."/>
            <person name="Lipzen A."/>
            <person name="Clum A."/>
            <person name="Drula E."/>
            <person name="Henrissat B."/>
            <person name="Kohler A."/>
            <person name="Grigoriev I.V."/>
            <person name="Martin F.M."/>
            <person name="Hacquard S."/>
        </authorList>
    </citation>
    <scope>NUCLEOTIDE SEQUENCE [LARGE SCALE GENOMIC DNA]</scope>
    <source>
        <strain evidence="4 5">MPI-SDFR-AT-0080</strain>
    </source>
</reference>
<sequence length="538" mass="58116">MAIHPRTTTVPAPYVVPTTDRWDGSDGAWSTFSISIGTPPQSFRVLVSTLGQETWVPVPEGCTSLDPSNCADSRGVETFNSAASPGFRTNASSTWELIGLYDLGLETALNYSGNGLFGYDTVRLGSGQDPDAISVAHQVVAGIAAKDYFLGLLGLNAMSSSFSSVSEPVDSLLHSLKQQNGIPSLSYSYTAGASYRFKKVPGSLILGGYDRSRFEVPGFNFTFASEHNRDLIVGVQSIVASNSLQGVVSLTLSGHLSLIDSTIPHIWLPEDVCERFEKAFGLTYDPSTDLYLVNETAHAKLLELSPSITFKLGNSIYTSDNASTNIVLPYAAFDQQVSWPYYTNATYNYFPIRRGANETQYQIGRTLLQEAYLVVDQERRNFSIGQTIFSDPLPEVDLVAILSPNDSALGGLKTDSSGLSTGAIVGIAIGALVVVLVIVAIIFLRRRHRRRSPLIPEVAEDQAAPEQEHVPVAQLDGLPVHELAASHAPAGLKRKCTPPQELSGAMDDTAIFELPSTVAYEMDATELRREGTGRGDVR</sequence>
<keyword evidence="2" id="KW-1133">Transmembrane helix</keyword>
<evidence type="ECO:0000259" key="3">
    <source>
        <dbReference type="PROSITE" id="PS51767"/>
    </source>
</evidence>
<dbReference type="PANTHER" id="PTHR47966:SF51">
    <property type="entry name" value="BETA-SITE APP-CLEAVING ENZYME, ISOFORM A-RELATED"/>
    <property type="match status" value="1"/>
</dbReference>
<dbReference type="Proteomes" id="UP000774617">
    <property type="component" value="Unassembled WGS sequence"/>
</dbReference>
<dbReference type="InterPro" id="IPR021109">
    <property type="entry name" value="Peptidase_aspartic_dom_sf"/>
</dbReference>
<accession>A0ABQ8GUF6</accession>
<dbReference type="PROSITE" id="PS51767">
    <property type="entry name" value="PEPTIDASE_A1"/>
    <property type="match status" value="1"/>
</dbReference>
<dbReference type="PRINTS" id="PR00792">
    <property type="entry name" value="PEPSIN"/>
</dbReference>
<proteinExistence type="inferred from homology"/>
<dbReference type="Pfam" id="PF00026">
    <property type="entry name" value="Asp"/>
    <property type="match status" value="1"/>
</dbReference>
<keyword evidence="2" id="KW-0812">Transmembrane</keyword>
<dbReference type="SUPFAM" id="SSF50630">
    <property type="entry name" value="Acid proteases"/>
    <property type="match status" value="1"/>
</dbReference>
<name>A0ABQ8GUF6_9PEZI</name>
<dbReference type="PANTHER" id="PTHR47966">
    <property type="entry name" value="BETA-SITE APP-CLEAVING ENZYME, ISOFORM A-RELATED"/>
    <property type="match status" value="1"/>
</dbReference>
<keyword evidence="2" id="KW-0472">Membrane</keyword>
<feature type="domain" description="Peptidase A1" evidence="3">
    <location>
        <begin position="30"/>
        <end position="385"/>
    </location>
</feature>
<dbReference type="InterPro" id="IPR033121">
    <property type="entry name" value="PEPTIDASE_A1"/>
</dbReference>
<protein>
    <submittedName>
        <fullName evidence="4">Aspartic peptidase domain-containing protein</fullName>
    </submittedName>
</protein>
<keyword evidence="5" id="KW-1185">Reference proteome</keyword>
<dbReference type="InterPro" id="IPR034164">
    <property type="entry name" value="Pepsin-like_dom"/>
</dbReference>
<dbReference type="InterPro" id="IPR001461">
    <property type="entry name" value="Aspartic_peptidase_A1"/>
</dbReference>